<gene>
    <name evidence="1" type="ORF">DPX16_15190</name>
</gene>
<reference evidence="1 2" key="1">
    <citation type="submission" date="2018-10" db="EMBL/GenBank/DDBJ databases">
        <title>Genome assembly for a Yunnan-Guizhou Plateau 3E fish, Anabarilius grahami (Regan), and its evolutionary and genetic applications.</title>
        <authorList>
            <person name="Jiang W."/>
        </authorList>
    </citation>
    <scope>NUCLEOTIDE SEQUENCE [LARGE SCALE GENOMIC DNA]</scope>
    <source>
        <strain evidence="1">AG-KIZ</strain>
        <tissue evidence="1">Muscle</tissue>
    </source>
</reference>
<accession>A0A3N0YVC6</accession>
<comment type="caution">
    <text evidence="1">The sequence shown here is derived from an EMBL/GenBank/DDBJ whole genome shotgun (WGS) entry which is preliminary data.</text>
</comment>
<dbReference type="EMBL" id="RJVU01022182">
    <property type="protein sequence ID" value="ROL50149.1"/>
    <property type="molecule type" value="Genomic_DNA"/>
</dbReference>
<protein>
    <submittedName>
        <fullName evidence="1">Uncharacterized protein</fullName>
    </submittedName>
</protein>
<sequence length="171" mass="19030">MQAYVVCTEKVAYVESDITQRFVEMRRAVQRDSRSNSAHSLTHSVNRILSEQSPSCPSLKHGLYNLRPGPSQELERVKRLAADSGAQTGGADERHSMLISAPVPASDAHGRARHSYPTAQSNEEEVEEVMWQCRLKAKTTFDECVRRIRCSPLEFWIIGSSQCGDALPSAV</sequence>
<evidence type="ECO:0000313" key="2">
    <source>
        <dbReference type="Proteomes" id="UP000281406"/>
    </source>
</evidence>
<dbReference type="AlphaFoldDB" id="A0A3N0YVC6"/>
<organism evidence="1 2">
    <name type="scientific">Anabarilius grahami</name>
    <name type="common">Kanglang fish</name>
    <name type="synonym">Barilius grahami</name>
    <dbReference type="NCBI Taxonomy" id="495550"/>
    <lineage>
        <taxon>Eukaryota</taxon>
        <taxon>Metazoa</taxon>
        <taxon>Chordata</taxon>
        <taxon>Craniata</taxon>
        <taxon>Vertebrata</taxon>
        <taxon>Euteleostomi</taxon>
        <taxon>Actinopterygii</taxon>
        <taxon>Neopterygii</taxon>
        <taxon>Teleostei</taxon>
        <taxon>Ostariophysi</taxon>
        <taxon>Cypriniformes</taxon>
        <taxon>Xenocyprididae</taxon>
        <taxon>Xenocypridinae</taxon>
        <taxon>Xenocypridinae incertae sedis</taxon>
        <taxon>Anabarilius</taxon>
    </lineage>
</organism>
<evidence type="ECO:0000313" key="1">
    <source>
        <dbReference type="EMBL" id="ROL50149.1"/>
    </source>
</evidence>
<dbReference type="Proteomes" id="UP000281406">
    <property type="component" value="Unassembled WGS sequence"/>
</dbReference>
<keyword evidence="2" id="KW-1185">Reference proteome</keyword>
<proteinExistence type="predicted"/>
<name>A0A3N0YVC6_ANAGA</name>